<organism evidence="2">
    <name type="scientific">Graphocephala atropunctata</name>
    <dbReference type="NCBI Taxonomy" id="36148"/>
    <lineage>
        <taxon>Eukaryota</taxon>
        <taxon>Metazoa</taxon>
        <taxon>Ecdysozoa</taxon>
        <taxon>Arthropoda</taxon>
        <taxon>Hexapoda</taxon>
        <taxon>Insecta</taxon>
        <taxon>Pterygota</taxon>
        <taxon>Neoptera</taxon>
        <taxon>Paraneoptera</taxon>
        <taxon>Hemiptera</taxon>
        <taxon>Auchenorrhyncha</taxon>
        <taxon>Membracoidea</taxon>
        <taxon>Cicadellidae</taxon>
        <taxon>Cicadellinae</taxon>
        <taxon>Cicadellini</taxon>
        <taxon>Graphocephala</taxon>
    </lineage>
</organism>
<evidence type="ECO:0000313" key="2">
    <source>
        <dbReference type="EMBL" id="JAT23092.1"/>
    </source>
</evidence>
<dbReference type="SUPFAM" id="SSF48264">
    <property type="entry name" value="Cytochrome P450"/>
    <property type="match status" value="1"/>
</dbReference>
<evidence type="ECO:0000256" key="1">
    <source>
        <dbReference type="ARBA" id="ARBA00023033"/>
    </source>
</evidence>
<dbReference type="GO" id="GO:0004497">
    <property type="term" value="F:monooxygenase activity"/>
    <property type="evidence" value="ECO:0007669"/>
    <property type="project" value="UniProtKB-KW"/>
</dbReference>
<keyword evidence="1" id="KW-0503">Monooxygenase</keyword>
<dbReference type="GO" id="GO:0020037">
    <property type="term" value="F:heme binding"/>
    <property type="evidence" value="ECO:0007669"/>
    <property type="project" value="InterPro"/>
</dbReference>
<keyword evidence="1" id="KW-0560">Oxidoreductase</keyword>
<accession>A0A1B6LHA7</accession>
<dbReference type="EMBL" id="GEBQ01016885">
    <property type="protein sequence ID" value="JAT23092.1"/>
    <property type="molecule type" value="Transcribed_RNA"/>
</dbReference>
<dbReference type="AlphaFoldDB" id="A0A1B6LHA7"/>
<dbReference type="GO" id="GO:0016705">
    <property type="term" value="F:oxidoreductase activity, acting on paired donors, with incorporation or reduction of molecular oxygen"/>
    <property type="evidence" value="ECO:0007669"/>
    <property type="project" value="InterPro"/>
</dbReference>
<dbReference type="GO" id="GO:0005506">
    <property type="term" value="F:iron ion binding"/>
    <property type="evidence" value="ECO:0007669"/>
    <property type="project" value="InterPro"/>
</dbReference>
<feature type="non-terminal residue" evidence="2">
    <location>
        <position position="1"/>
    </location>
</feature>
<sequence length="108" mass="12345">DMYVPQLTKLLYFIPAVAEVLEYFRHLTSATIQVRKTTLRKGRPTDFLQILLDLIEEGIDDSSCTELSTQSRLHNKSSPEKVQGLSDDYITSHMFIFMSMGLEMTANI</sequence>
<reference evidence="2" key="1">
    <citation type="submission" date="2015-11" db="EMBL/GenBank/DDBJ databases">
        <title>De novo transcriptome assembly of four potential Pierce s Disease insect vectors from Arizona vineyards.</title>
        <authorList>
            <person name="Tassone E.E."/>
        </authorList>
    </citation>
    <scope>NUCLEOTIDE SEQUENCE</scope>
</reference>
<name>A0A1B6LHA7_9HEMI</name>
<gene>
    <name evidence="2" type="ORF">g.4835</name>
</gene>
<feature type="non-terminal residue" evidence="2">
    <location>
        <position position="108"/>
    </location>
</feature>
<dbReference type="Gene3D" id="1.10.630.10">
    <property type="entry name" value="Cytochrome P450"/>
    <property type="match status" value="1"/>
</dbReference>
<protein>
    <submittedName>
        <fullName evidence="2">Uncharacterized protein</fullName>
    </submittedName>
</protein>
<proteinExistence type="predicted"/>
<dbReference type="InterPro" id="IPR036396">
    <property type="entry name" value="Cyt_P450_sf"/>
</dbReference>